<dbReference type="InterPro" id="IPR008949">
    <property type="entry name" value="Isoprenoid_synthase_dom_sf"/>
</dbReference>
<comment type="caution">
    <text evidence="2">The sequence shown here is derived from an EMBL/GenBank/DDBJ whole genome shotgun (WGS) entry which is preliminary data.</text>
</comment>
<evidence type="ECO:0000256" key="1">
    <source>
        <dbReference type="ARBA" id="ARBA00023239"/>
    </source>
</evidence>
<accession>A0ABW9IQW0</accession>
<dbReference type="Gene3D" id="1.10.600.10">
    <property type="entry name" value="Farnesyl Diphosphate Synthase"/>
    <property type="match status" value="1"/>
</dbReference>
<dbReference type="Proteomes" id="UP001631993">
    <property type="component" value="Unassembled WGS sequence"/>
</dbReference>
<dbReference type="Pfam" id="PF19086">
    <property type="entry name" value="Terpene_syn_C_2"/>
    <property type="match status" value="1"/>
</dbReference>
<gene>
    <name evidence="2" type="ORF">ACKI1S_30720</name>
</gene>
<name>A0ABW9IQW0_STRGJ</name>
<dbReference type="InterPro" id="IPR034686">
    <property type="entry name" value="Terpene_cyclase-like_2"/>
</dbReference>
<keyword evidence="1" id="KW-0456">Lyase</keyword>
<protein>
    <submittedName>
        <fullName evidence="2">Terpene synthase family protein</fullName>
    </submittedName>
</protein>
<dbReference type="SFLD" id="SFLDS00005">
    <property type="entry name" value="Isoprenoid_Synthase_Type_I"/>
    <property type="match status" value="1"/>
</dbReference>
<reference evidence="2 3" key="1">
    <citation type="submission" date="2024-12" db="EMBL/GenBank/DDBJ databases">
        <title>Forecasting of Potato common scab and diversities of Pathogenic streptomyces spp. in china.</title>
        <authorList>
            <person name="Handique U."/>
            <person name="Wu J."/>
        </authorList>
    </citation>
    <scope>NUCLEOTIDE SEQUENCE [LARGE SCALE GENOMIC DNA]</scope>
    <source>
        <strain evidence="2 3">ZRIMU1585</strain>
    </source>
</reference>
<evidence type="ECO:0000313" key="3">
    <source>
        <dbReference type="Proteomes" id="UP001631993"/>
    </source>
</evidence>
<proteinExistence type="predicted"/>
<organism evidence="2 3">
    <name type="scientific">Streptomyces galilaeus</name>
    <dbReference type="NCBI Taxonomy" id="33899"/>
    <lineage>
        <taxon>Bacteria</taxon>
        <taxon>Bacillati</taxon>
        <taxon>Actinomycetota</taxon>
        <taxon>Actinomycetes</taxon>
        <taxon>Kitasatosporales</taxon>
        <taxon>Streptomycetaceae</taxon>
        <taxon>Streptomyces</taxon>
    </lineage>
</organism>
<sequence>MSRSTGRITGVAVGSADARARQEKGPVLAWARDTGLVVDVGEEERLAAMRLEEFASDIVPAADAAHRDLTAQWAAFICLVDDRLDRSGLGSRPDEVRALFARILRVLTSGGGADVRSGPEAALDDLWQRTAPGMPPRWQKRFVADYRDFAAATCEEAAVRGERTRLALGDYLALRRRTITALPMATIVECTADAPWPDLPGGDLRLKTLRRAAADVAGWTNDLASVEDDQRARQENLVTVWACEHGCPLSTARERVVRMRDNRLCGLQLLAEELTAGDGVPHSDRAAVRRYVNALRSFVSATLLWLGATGRFEPRWTPDRHGAPTPLP</sequence>
<dbReference type="EMBL" id="JBJVNE010000017">
    <property type="protein sequence ID" value="MFM9650513.1"/>
    <property type="molecule type" value="Genomic_DNA"/>
</dbReference>
<keyword evidence="3" id="KW-1185">Reference proteome</keyword>
<dbReference type="RefSeq" id="WP_369280399.1">
    <property type="nucleotide sequence ID" value="NZ_JBJVMW010000015.1"/>
</dbReference>
<evidence type="ECO:0000313" key="2">
    <source>
        <dbReference type="EMBL" id="MFM9650513.1"/>
    </source>
</evidence>
<dbReference type="SFLD" id="SFLDG01020">
    <property type="entry name" value="Terpene_Cyclase_Like_2"/>
    <property type="match status" value="1"/>
</dbReference>
<dbReference type="SUPFAM" id="SSF48576">
    <property type="entry name" value="Terpenoid synthases"/>
    <property type="match status" value="1"/>
</dbReference>